<feature type="region of interest" description="Disordered" evidence="1">
    <location>
        <begin position="199"/>
        <end position="237"/>
    </location>
</feature>
<dbReference type="EMBL" id="LGSR01000022">
    <property type="protein sequence ID" value="KOS18121.1"/>
    <property type="molecule type" value="Genomic_DNA"/>
</dbReference>
<evidence type="ECO:0000313" key="3">
    <source>
        <dbReference type="Proteomes" id="UP000053831"/>
    </source>
</evidence>
<accession>A0A0M8N1Y6</accession>
<dbReference type="AlphaFoldDB" id="A0A0M8N1Y6"/>
<dbReference type="Proteomes" id="UP000053831">
    <property type="component" value="Unassembled WGS sequence"/>
</dbReference>
<feature type="compositionally biased region" description="Basic and acidic residues" evidence="1">
    <location>
        <begin position="153"/>
        <end position="168"/>
    </location>
</feature>
<reference evidence="2 3" key="1">
    <citation type="submission" date="2015-07" db="EMBL/GenBank/DDBJ databases">
        <title>The genome of the fungus Escovopsis weberi, a specialized disease agent of ant agriculture.</title>
        <authorList>
            <person name="de Man T.J."/>
            <person name="Stajich J.E."/>
            <person name="Kubicek C.P."/>
            <person name="Chenthamara K."/>
            <person name="Atanasova L."/>
            <person name="Druzhinina I.S."/>
            <person name="Birnbaum S."/>
            <person name="Barribeau S.M."/>
            <person name="Teiling C."/>
            <person name="Suen G."/>
            <person name="Currie C."/>
            <person name="Gerardo N.M."/>
        </authorList>
    </citation>
    <scope>NUCLEOTIDE SEQUENCE [LARGE SCALE GENOMIC DNA]</scope>
</reference>
<proteinExistence type="predicted"/>
<dbReference type="OrthoDB" id="5424793at2759"/>
<feature type="region of interest" description="Disordered" evidence="1">
    <location>
        <begin position="141"/>
        <end position="168"/>
    </location>
</feature>
<evidence type="ECO:0000256" key="1">
    <source>
        <dbReference type="SAM" id="MobiDB-lite"/>
    </source>
</evidence>
<evidence type="ECO:0000313" key="2">
    <source>
        <dbReference type="EMBL" id="KOS18121.1"/>
    </source>
</evidence>
<organism evidence="2 3">
    <name type="scientific">Escovopsis weberi</name>
    <dbReference type="NCBI Taxonomy" id="150374"/>
    <lineage>
        <taxon>Eukaryota</taxon>
        <taxon>Fungi</taxon>
        <taxon>Dikarya</taxon>
        <taxon>Ascomycota</taxon>
        <taxon>Pezizomycotina</taxon>
        <taxon>Sordariomycetes</taxon>
        <taxon>Hypocreomycetidae</taxon>
        <taxon>Hypocreales</taxon>
        <taxon>Hypocreaceae</taxon>
        <taxon>Escovopsis</taxon>
    </lineage>
</organism>
<comment type="caution">
    <text evidence="2">The sequence shown here is derived from an EMBL/GenBank/DDBJ whole genome shotgun (WGS) entry which is preliminary data.</text>
</comment>
<feature type="compositionally biased region" description="Acidic residues" evidence="1">
    <location>
        <begin position="206"/>
        <end position="220"/>
    </location>
</feature>
<gene>
    <name evidence="2" type="ORF">ESCO_003290</name>
</gene>
<name>A0A0M8N1Y6_ESCWE</name>
<protein>
    <submittedName>
        <fullName evidence="2">Uncharacterized protein</fullName>
    </submittedName>
</protein>
<sequence length="492" mass="54262">MTPPSPSFHTTPEYWTELIAARKQRRLCAEQVDAIRTSCGSRCGKTHIGECAACYGKALDRMRRRYAESGEREWFTQRKAFLQELDGLFADAASRKDGSGSASGGGSGGRGVAAIEARIESEKEAWYRWVLRRHPEFLAARGGAGGETGGAVRQDELRGMLDDPDRSREGMVGMVWQGIGEPQDWAERLERLVDKVAALTGKPPNDDDGDGDGDGDDNQDDERKKKKKRKRNNEEKEKELKKLYVREFFLDPATGEPLRNARPYVDEYEAGGAATLEEVIGRIACGSQESRRVQPQREMHRLRLDDLRRAKTAFELNKAQAKGRAKAPEVVPGEDLYDLPTCLVCGARANAGEVLSCSVCQAVTQSGGRKKLTVYCTRECYEVGHESHVEMEHDCEADGRCAQLLDEDVVMENSASSTGAFACRACFEERDSALFCSERCALENIADHRLRRHGAATTSAEEAAGLVAPLAEVVGGILQRENPGLEMRLVAE</sequence>
<dbReference type="STRING" id="150374.A0A0M8N1Y6"/>
<keyword evidence="3" id="KW-1185">Reference proteome</keyword>